<comment type="caution">
    <text evidence="1">The sequence shown here is derived from an EMBL/GenBank/DDBJ whole genome shotgun (WGS) entry which is preliminary data.</text>
</comment>
<keyword evidence="1" id="KW-0808">Transferase</keyword>
<accession>A0ABQ5IQT2</accession>
<dbReference type="Proteomes" id="UP001151760">
    <property type="component" value="Unassembled WGS sequence"/>
</dbReference>
<sequence>MGLHPSSNRRWDGDCVIMGDFNEVRMEQERYGSVFNVQVANAFNSFISLASLIDLPLDGYAYTWAHKTANKMSKFFHSWFNLDGFDKMVEDTWKSLATVDSNGGSNEEILSDRSLLLKELNDINSIDSLEAARKSKVRWAIEGDENTKFFHGILNSNFGGKEAFLLFPCSHVEHNLRCHTHDFVDVALDIKHTGEEAANSEMEMV</sequence>
<protein>
    <submittedName>
        <fullName evidence="1">RNA-directed DNA polymerase, eukaryota</fullName>
    </submittedName>
</protein>
<keyword evidence="1" id="KW-0548">Nucleotidyltransferase</keyword>
<organism evidence="1 2">
    <name type="scientific">Tanacetum coccineum</name>
    <dbReference type="NCBI Taxonomy" id="301880"/>
    <lineage>
        <taxon>Eukaryota</taxon>
        <taxon>Viridiplantae</taxon>
        <taxon>Streptophyta</taxon>
        <taxon>Embryophyta</taxon>
        <taxon>Tracheophyta</taxon>
        <taxon>Spermatophyta</taxon>
        <taxon>Magnoliopsida</taxon>
        <taxon>eudicotyledons</taxon>
        <taxon>Gunneridae</taxon>
        <taxon>Pentapetalae</taxon>
        <taxon>asterids</taxon>
        <taxon>campanulids</taxon>
        <taxon>Asterales</taxon>
        <taxon>Asteraceae</taxon>
        <taxon>Asteroideae</taxon>
        <taxon>Anthemideae</taxon>
        <taxon>Anthemidinae</taxon>
        <taxon>Tanacetum</taxon>
    </lineage>
</organism>
<proteinExistence type="predicted"/>
<keyword evidence="2" id="KW-1185">Reference proteome</keyword>
<gene>
    <name evidence="1" type="ORF">Tco_1112960</name>
</gene>
<reference evidence="1" key="2">
    <citation type="submission" date="2022-01" db="EMBL/GenBank/DDBJ databases">
        <authorList>
            <person name="Yamashiro T."/>
            <person name="Shiraishi A."/>
            <person name="Satake H."/>
            <person name="Nakayama K."/>
        </authorList>
    </citation>
    <scope>NUCLEOTIDE SEQUENCE</scope>
</reference>
<reference evidence="1" key="1">
    <citation type="journal article" date="2022" name="Int. J. Mol. Sci.">
        <title>Draft Genome of Tanacetum Coccineum: Genomic Comparison of Closely Related Tanacetum-Family Plants.</title>
        <authorList>
            <person name="Yamashiro T."/>
            <person name="Shiraishi A."/>
            <person name="Nakayama K."/>
            <person name="Satake H."/>
        </authorList>
    </citation>
    <scope>NUCLEOTIDE SEQUENCE</scope>
</reference>
<dbReference type="SUPFAM" id="SSF56219">
    <property type="entry name" value="DNase I-like"/>
    <property type="match status" value="1"/>
</dbReference>
<evidence type="ECO:0000313" key="2">
    <source>
        <dbReference type="Proteomes" id="UP001151760"/>
    </source>
</evidence>
<evidence type="ECO:0000313" key="1">
    <source>
        <dbReference type="EMBL" id="GJU02622.1"/>
    </source>
</evidence>
<name>A0ABQ5IQT2_9ASTR</name>
<keyword evidence="1" id="KW-0695">RNA-directed DNA polymerase</keyword>
<dbReference type="EMBL" id="BQNB010021079">
    <property type="protein sequence ID" value="GJU02622.1"/>
    <property type="molecule type" value="Genomic_DNA"/>
</dbReference>
<dbReference type="InterPro" id="IPR036691">
    <property type="entry name" value="Endo/exonu/phosph_ase_sf"/>
</dbReference>
<dbReference type="GO" id="GO:0003964">
    <property type="term" value="F:RNA-directed DNA polymerase activity"/>
    <property type="evidence" value="ECO:0007669"/>
    <property type="project" value="UniProtKB-KW"/>
</dbReference>